<name>G4VGT2_SCHMA</name>
<dbReference type="AlphaFoldDB" id="G4VGT2"/>
<dbReference type="KEGG" id="smm:Smp_137850"/>
<dbReference type="WBParaSite" id="Smp_137850.1">
    <property type="protein sequence ID" value="Smp_137850.1"/>
    <property type="gene ID" value="Smp_137850"/>
</dbReference>
<dbReference type="GeneID" id="8346984"/>
<evidence type="ECO:0000313" key="2">
    <source>
        <dbReference type="WBParaSite" id="Smp_137850.1"/>
    </source>
</evidence>
<dbReference type="CTD" id="8346984"/>
<accession>G4VGT2</accession>
<reference evidence="1" key="1">
    <citation type="journal article" date="2012" name="PLoS Negl. Trop. Dis.">
        <title>A systematically improved high quality genome and transcriptome of the human blood fluke Schistosoma mansoni.</title>
        <authorList>
            <person name="Protasio A.V."/>
            <person name="Tsai I.J."/>
            <person name="Babbage A."/>
            <person name="Nichol S."/>
            <person name="Hunt M."/>
            <person name="Aslett M.A."/>
            <person name="De Silva N."/>
            <person name="Velarde G.S."/>
            <person name="Anderson T.J."/>
            <person name="Clark R.C."/>
            <person name="Davidson C."/>
            <person name="Dillon G.P."/>
            <person name="Holroyd N.E."/>
            <person name="LoVerde P.T."/>
            <person name="Lloyd C."/>
            <person name="McQuillan J."/>
            <person name="Oliveira G."/>
            <person name="Otto T.D."/>
            <person name="Parker-Manuel S.J."/>
            <person name="Quail M.A."/>
            <person name="Wilson R.A."/>
            <person name="Zerlotini A."/>
            <person name="Dunne D.W."/>
            <person name="Berriman M."/>
        </authorList>
    </citation>
    <scope>NUCLEOTIDE SEQUENCE [LARGE SCALE GENOMIC DNA]</scope>
    <source>
        <strain evidence="1">Puerto Rican</strain>
    </source>
</reference>
<reference evidence="2" key="2">
    <citation type="submission" date="2018-12" db="UniProtKB">
        <authorList>
            <consortium name="WormBaseParasite"/>
        </authorList>
    </citation>
    <scope>IDENTIFICATION</scope>
    <source>
        <strain evidence="2">Puerto Rican</strain>
    </source>
</reference>
<protein>
    <submittedName>
        <fullName evidence="2">Uncharacterized protein</fullName>
    </submittedName>
</protein>
<sequence length="75" mass="8719">MEKAVSIIRALHSVDPNLTTRVFLTYFTISDNMPYNKTKNKLKHIYQTECLFNRINNPVVFAKQVNSSIIYSLPK</sequence>
<organism evidence="1 2">
    <name type="scientific">Schistosoma mansoni</name>
    <name type="common">Blood fluke</name>
    <dbReference type="NCBI Taxonomy" id="6183"/>
    <lineage>
        <taxon>Eukaryota</taxon>
        <taxon>Metazoa</taxon>
        <taxon>Spiralia</taxon>
        <taxon>Lophotrochozoa</taxon>
        <taxon>Platyhelminthes</taxon>
        <taxon>Trematoda</taxon>
        <taxon>Digenea</taxon>
        <taxon>Strigeidida</taxon>
        <taxon>Schistosomatoidea</taxon>
        <taxon>Schistosomatidae</taxon>
        <taxon>Schistosoma</taxon>
    </lineage>
</organism>
<evidence type="ECO:0000313" key="1">
    <source>
        <dbReference type="Proteomes" id="UP000008854"/>
    </source>
</evidence>
<dbReference type="HOGENOM" id="CLU_2674177_0_0_1"/>
<dbReference type="RefSeq" id="XP_018650818.1">
    <property type="nucleotide sequence ID" value="XM_018798983.1"/>
</dbReference>
<dbReference type="Proteomes" id="UP000008854">
    <property type="component" value="Unassembled WGS sequence"/>
</dbReference>
<proteinExistence type="predicted"/>
<keyword evidence="1" id="KW-1185">Reference proteome</keyword>
<dbReference type="InParanoid" id="G4VGT2"/>